<proteinExistence type="predicted"/>
<accession>C7J9C7</accession>
<feature type="compositionally biased region" description="Basic and acidic residues" evidence="1">
    <location>
        <begin position="127"/>
        <end position="139"/>
    </location>
</feature>
<protein>
    <submittedName>
        <fullName evidence="2">Os11g0682600 protein</fullName>
    </submittedName>
</protein>
<gene>
    <name evidence="2" type="ordered locus">Os11g0682600</name>
</gene>
<dbReference type="AlphaFoldDB" id="C7J9C7"/>
<name>C7J9C7_ORYSJ</name>
<evidence type="ECO:0000256" key="1">
    <source>
        <dbReference type="SAM" id="MobiDB-lite"/>
    </source>
</evidence>
<reference evidence="3" key="2">
    <citation type="journal article" date="2008" name="Nucleic Acids Res.">
        <title>The rice annotation project database (RAP-DB): 2008 update.</title>
        <authorList>
            <consortium name="The rice annotation project (RAP)"/>
        </authorList>
    </citation>
    <scope>GENOME REANNOTATION</scope>
    <source>
        <strain evidence="3">cv. Nipponbare</strain>
    </source>
</reference>
<sequence length="163" mass="17865">MKNRVEFAAAAASSYGHIPRVAAGSGLPSCAAGARYRRHFNRGGRQQGTEGAAADATRGCWGRREPLLPPPAAVARPPPPPDLPAAGGMRVEEGEGIAVGKRRWRWVPFPSPRLARRREEEGEMGEEGAREARRRERAPCRCRWGGETGRQRERRERSEGGGF</sequence>
<feature type="compositionally biased region" description="Basic and acidic residues" evidence="1">
    <location>
        <begin position="149"/>
        <end position="163"/>
    </location>
</feature>
<dbReference type="KEGG" id="dosa:Os11g0682600"/>
<evidence type="ECO:0000313" key="3">
    <source>
        <dbReference type="Proteomes" id="UP000000763"/>
    </source>
</evidence>
<evidence type="ECO:0000313" key="2">
    <source>
        <dbReference type="EMBL" id="BAH95446.1"/>
    </source>
</evidence>
<dbReference type="Proteomes" id="UP000000763">
    <property type="component" value="Chromosome 11"/>
</dbReference>
<feature type="region of interest" description="Disordered" evidence="1">
    <location>
        <begin position="115"/>
        <end position="163"/>
    </location>
</feature>
<organism evidence="2 3">
    <name type="scientific">Oryza sativa subsp. japonica</name>
    <name type="common">Rice</name>
    <dbReference type="NCBI Taxonomy" id="39947"/>
    <lineage>
        <taxon>Eukaryota</taxon>
        <taxon>Viridiplantae</taxon>
        <taxon>Streptophyta</taxon>
        <taxon>Embryophyta</taxon>
        <taxon>Tracheophyta</taxon>
        <taxon>Spermatophyta</taxon>
        <taxon>Magnoliopsida</taxon>
        <taxon>Liliopsida</taxon>
        <taxon>Poales</taxon>
        <taxon>Poaceae</taxon>
        <taxon>BOP clade</taxon>
        <taxon>Oryzoideae</taxon>
        <taxon>Oryzeae</taxon>
        <taxon>Oryzinae</taxon>
        <taxon>Oryza</taxon>
        <taxon>Oryza sativa</taxon>
    </lineage>
</organism>
<feature type="compositionally biased region" description="Pro residues" evidence="1">
    <location>
        <begin position="67"/>
        <end position="83"/>
    </location>
</feature>
<reference evidence="2 3" key="1">
    <citation type="journal article" date="2005" name="Nature">
        <title>The map-based sequence of the rice genome.</title>
        <authorList>
            <consortium name="International rice genome sequencing project (IRGSP)"/>
            <person name="Matsumoto T."/>
            <person name="Wu J."/>
            <person name="Kanamori H."/>
            <person name="Katayose Y."/>
            <person name="Fujisawa M."/>
            <person name="Namiki N."/>
            <person name="Mizuno H."/>
            <person name="Yamamoto K."/>
            <person name="Antonio B.A."/>
            <person name="Baba T."/>
            <person name="Sakata K."/>
            <person name="Nagamura Y."/>
            <person name="Aoki H."/>
            <person name="Arikawa K."/>
            <person name="Arita K."/>
            <person name="Bito T."/>
            <person name="Chiden Y."/>
            <person name="Fujitsuka N."/>
            <person name="Fukunaka R."/>
            <person name="Hamada M."/>
            <person name="Harada C."/>
            <person name="Hayashi A."/>
            <person name="Hijishita S."/>
            <person name="Honda M."/>
            <person name="Hosokawa S."/>
            <person name="Ichikawa Y."/>
            <person name="Idonuma A."/>
            <person name="Iijima M."/>
            <person name="Ikeda M."/>
            <person name="Ikeno M."/>
            <person name="Ito K."/>
            <person name="Ito S."/>
            <person name="Ito T."/>
            <person name="Ito Y."/>
            <person name="Ito Y."/>
            <person name="Iwabuchi A."/>
            <person name="Kamiya K."/>
            <person name="Karasawa W."/>
            <person name="Kurita K."/>
            <person name="Katagiri S."/>
            <person name="Kikuta A."/>
            <person name="Kobayashi H."/>
            <person name="Kobayashi N."/>
            <person name="Machita K."/>
            <person name="Maehara T."/>
            <person name="Masukawa M."/>
            <person name="Mizubayashi T."/>
            <person name="Mukai Y."/>
            <person name="Nagasaki H."/>
            <person name="Nagata Y."/>
            <person name="Naito S."/>
            <person name="Nakashima M."/>
            <person name="Nakama Y."/>
            <person name="Nakamichi Y."/>
            <person name="Nakamura M."/>
            <person name="Meguro A."/>
            <person name="Negishi M."/>
            <person name="Ohta I."/>
            <person name="Ohta T."/>
            <person name="Okamoto M."/>
            <person name="Ono N."/>
            <person name="Saji S."/>
            <person name="Sakaguchi M."/>
            <person name="Sakai K."/>
            <person name="Shibata M."/>
            <person name="Shimokawa T."/>
            <person name="Song J."/>
            <person name="Takazaki Y."/>
            <person name="Terasawa K."/>
            <person name="Tsugane M."/>
            <person name="Tsuji K."/>
            <person name="Ueda S."/>
            <person name="Waki K."/>
            <person name="Yamagata H."/>
            <person name="Yamamoto M."/>
            <person name="Yamamoto S."/>
            <person name="Yamane H."/>
            <person name="Yoshiki S."/>
            <person name="Yoshihara R."/>
            <person name="Yukawa K."/>
            <person name="Zhong H."/>
            <person name="Yano M."/>
            <person name="Yuan Q."/>
            <person name="Ouyang S."/>
            <person name="Liu J."/>
            <person name="Jones K.M."/>
            <person name="Gansberger K."/>
            <person name="Moffat K."/>
            <person name="Hill J."/>
            <person name="Bera J."/>
            <person name="Fadrosh D."/>
            <person name="Jin S."/>
            <person name="Johri S."/>
            <person name="Kim M."/>
            <person name="Overton L."/>
            <person name="Reardon M."/>
            <person name="Tsitrin T."/>
            <person name="Vuong H."/>
            <person name="Weaver B."/>
            <person name="Ciecko A."/>
            <person name="Tallon L."/>
            <person name="Jackson J."/>
            <person name="Pai G."/>
            <person name="Aken S.V."/>
            <person name="Utterback T."/>
            <person name="Reidmuller S."/>
            <person name="Feldblyum T."/>
            <person name="Hsiao J."/>
            <person name="Zismann V."/>
            <person name="Iobst S."/>
            <person name="de Vazeille A.R."/>
            <person name="Buell C.R."/>
            <person name="Ying K."/>
            <person name="Li Y."/>
            <person name="Lu T."/>
            <person name="Huang Y."/>
            <person name="Zhao Q."/>
            <person name="Feng Q."/>
            <person name="Zhang L."/>
            <person name="Zhu J."/>
            <person name="Weng Q."/>
            <person name="Mu J."/>
            <person name="Lu Y."/>
            <person name="Fan D."/>
            <person name="Liu Y."/>
            <person name="Guan J."/>
            <person name="Zhang Y."/>
            <person name="Yu S."/>
            <person name="Liu X."/>
            <person name="Zhang Y."/>
            <person name="Hong G."/>
            <person name="Han B."/>
            <person name="Choisne N."/>
            <person name="Demange N."/>
            <person name="Orjeda G."/>
            <person name="Samain S."/>
            <person name="Cattolico L."/>
            <person name="Pelletier E."/>
            <person name="Couloux A."/>
            <person name="Segurens B."/>
            <person name="Wincker P."/>
            <person name="D'Hont A."/>
            <person name="Scarpelli C."/>
            <person name="Weissenbach J."/>
            <person name="Salanoubat M."/>
            <person name="Quetier F."/>
            <person name="Yu Y."/>
            <person name="Kim H.R."/>
            <person name="Rambo T."/>
            <person name="Currie J."/>
            <person name="Collura K."/>
            <person name="Luo M."/>
            <person name="Yang T."/>
            <person name="Ammiraju J.S.S."/>
            <person name="Engler F."/>
            <person name="Soderlund C."/>
            <person name="Wing R.A."/>
            <person name="Palmer L.E."/>
            <person name="de la Bastide M."/>
            <person name="Spiegel L."/>
            <person name="Nascimento L."/>
            <person name="Zutavern T."/>
            <person name="O'Shaughnessy A."/>
            <person name="Dike S."/>
            <person name="Dedhia N."/>
            <person name="Preston R."/>
            <person name="Balija V."/>
            <person name="McCombie W.R."/>
            <person name="Chow T."/>
            <person name="Chen H."/>
            <person name="Chung M."/>
            <person name="Chen C."/>
            <person name="Shaw J."/>
            <person name="Wu H."/>
            <person name="Hsiao K."/>
            <person name="Chao Y."/>
            <person name="Chu M."/>
            <person name="Cheng C."/>
            <person name="Hour A."/>
            <person name="Lee P."/>
            <person name="Lin S."/>
            <person name="Lin Y."/>
            <person name="Liou J."/>
            <person name="Liu S."/>
            <person name="Hsing Y."/>
            <person name="Raghuvanshi S."/>
            <person name="Mohanty A."/>
            <person name="Bharti A.K."/>
            <person name="Gaur A."/>
            <person name="Gupta V."/>
            <person name="Kumar D."/>
            <person name="Ravi V."/>
            <person name="Vij S."/>
            <person name="Kapur A."/>
            <person name="Khurana P."/>
            <person name="Khurana P."/>
            <person name="Khurana J.P."/>
            <person name="Tyagi A.K."/>
            <person name="Gaikwad K."/>
            <person name="Singh A."/>
            <person name="Dalal V."/>
            <person name="Srivastava S."/>
            <person name="Dixit A."/>
            <person name="Pal A.K."/>
            <person name="Ghazi I.A."/>
            <person name="Yadav M."/>
            <person name="Pandit A."/>
            <person name="Bhargava A."/>
            <person name="Sureshbabu K."/>
            <person name="Batra K."/>
            <person name="Sharma T.R."/>
            <person name="Mohapatra T."/>
            <person name="Singh N.K."/>
            <person name="Messing J."/>
            <person name="Nelson A.B."/>
            <person name="Fuks G."/>
            <person name="Kavchok S."/>
            <person name="Keizer G."/>
            <person name="Linton E."/>
            <person name="Llaca V."/>
            <person name="Song R."/>
            <person name="Tanyolac B."/>
            <person name="Young S."/>
            <person name="Ho-Il K."/>
            <person name="Hahn J.H."/>
            <person name="Sangsakoo G."/>
            <person name="Vanavichit A."/>
            <person name="de Mattos Luiz.A.T."/>
            <person name="Zimmer P.D."/>
            <person name="Malone G."/>
            <person name="Dellagostin O."/>
            <person name="de Oliveira A.C."/>
            <person name="Bevan M."/>
            <person name="Bancroft I."/>
            <person name="Minx P."/>
            <person name="Cordum H."/>
            <person name="Wilson R."/>
            <person name="Cheng Z."/>
            <person name="Jin W."/>
            <person name="Jiang J."/>
            <person name="Leong S.A."/>
            <person name="Iwama H."/>
            <person name="Gojobori T."/>
            <person name="Itoh T."/>
            <person name="Niimura Y."/>
            <person name="Fujii Y."/>
            <person name="Habara T."/>
            <person name="Sakai H."/>
            <person name="Sato Y."/>
            <person name="Wilson G."/>
            <person name="Kumar K."/>
            <person name="McCouch S."/>
            <person name="Juretic N."/>
            <person name="Hoen D."/>
            <person name="Wright S."/>
            <person name="Bruskiewich R."/>
            <person name="Bureau T."/>
            <person name="Miyao A."/>
            <person name="Hirochika H."/>
            <person name="Nishikawa T."/>
            <person name="Kadowaki K."/>
            <person name="Sugiura M."/>
            <person name="Burr B."/>
            <person name="Sasaki T."/>
        </authorList>
    </citation>
    <scope>NUCLEOTIDE SEQUENCE [LARGE SCALE GENOMIC DNA]</scope>
    <source>
        <strain evidence="3">cv. Nipponbare</strain>
    </source>
</reference>
<dbReference type="EMBL" id="AP008217">
    <property type="protein sequence ID" value="BAH95446.1"/>
    <property type="molecule type" value="Genomic_DNA"/>
</dbReference>
<feature type="region of interest" description="Disordered" evidence="1">
    <location>
        <begin position="42"/>
        <end position="88"/>
    </location>
</feature>